<dbReference type="InterPro" id="IPR006642">
    <property type="entry name" value="Rad18_UBZ4"/>
</dbReference>
<feature type="compositionally biased region" description="Pro residues" evidence="6">
    <location>
        <begin position="482"/>
        <end position="491"/>
    </location>
</feature>
<dbReference type="Gene3D" id="2.60.120.260">
    <property type="entry name" value="Galactose-binding domain-like"/>
    <property type="match status" value="1"/>
</dbReference>
<dbReference type="InParanoid" id="A0A6P9A461"/>
<dbReference type="OrthoDB" id="25840at2759"/>
<proteinExistence type="predicted"/>
<gene>
    <name evidence="9" type="primary">LOC117651505</name>
</gene>
<evidence type="ECO:0000256" key="5">
    <source>
        <dbReference type="ARBA" id="ARBA00023204"/>
    </source>
</evidence>
<feature type="domain" description="UBZ4-type" evidence="7">
    <location>
        <begin position="595"/>
        <end position="618"/>
    </location>
</feature>
<dbReference type="GO" id="GO:0008270">
    <property type="term" value="F:zinc ion binding"/>
    <property type="evidence" value="ECO:0007669"/>
    <property type="project" value="UniProtKB-KW"/>
</dbReference>
<keyword evidence="8" id="KW-1185">Reference proteome</keyword>
<dbReference type="GO" id="GO:0006284">
    <property type="term" value="P:base-excision repair"/>
    <property type="evidence" value="ECO:0007669"/>
    <property type="project" value="TreeGrafter"/>
</dbReference>
<evidence type="ECO:0000256" key="3">
    <source>
        <dbReference type="ARBA" id="ARBA00022771"/>
    </source>
</evidence>
<feature type="region of interest" description="Disordered" evidence="6">
    <location>
        <begin position="528"/>
        <end position="552"/>
    </location>
</feature>
<organism evidence="9">
    <name type="scientific">Thrips palmi</name>
    <name type="common">Melon thrips</name>
    <dbReference type="NCBI Taxonomy" id="161013"/>
    <lineage>
        <taxon>Eukaryota</taxon>
        <taxon>Metazoa</taxon>
        <taxon>Ecdysozoa</taxon>
        <taxon>Arthropoda</taxon>
        <taxon>Hexapoda</taxon>
        <taxon>Insecta</taxon>
        <taxon>Pterygota</taxon>
        <taxon>Neoptera</taxon>
        <taxon>Paraneoptera</taxon>
        <taxon>Thysanoptera</taxon>
        <taxon>Terebrantia</taxon>
        <taxon>Thripoidea</taxon>
        <taxon>Thripidae</taxon>
        <taxon>Thrips</taxon>
    </lineage>
</organism>
<dbReference type="SUPFAM" id="SSF49785">
    <property type="entry name" value="Galactose-binding domain-like"/>
    <property type="match status" value="1"/>
</dbReference>
<dbReference type="PANTHER" id="PTHR11370:SF5">
    <property type="entry name" value="DNA REPAIR PROTEIN XRCC1"/>
    <property type="match status" value="1"/>
</dbReference>
<feature type="compositionally biased region" description="Polar residues" evidence="6">
    <location>
        <begin position="434"/>
        <end position="447"/>
    </location>
</feature>
<feature type="compositionally biased region" description="Basic and acidic residues" evidence="6">
    <location>
        <begin position="466"/>
        <end position="475"/>
    </location>
</feature>
<dbReference type="Proteomes" id="UP000515158">
    <property type="component" value="Unplaced"/>
</dbReference>
<dbReference type="Pfam" id="PF01834">
    <property type="entry name" value="XRCC1_N"/>
    <property type="match status" value="1"/>
</dbReference>
<name>A0A6P9A461_THRPL</name>
<feature type="region of interest" description="Disordered" evidence="6">
    <location>
        <begin position="389"/>
        <end position="513"/>
    </location>
</feature>
<accession>A0A6P9A461</accession>
<evidence type="ECO:0000256" key="2">
    <source>
        <dbReference type="ARBA" id="ARBA00022763"/>
    </source>
</evidence>
<feature type="compositionally biased region" description="Basic and acidic residues" evidence="6">
    <location>
        <begin position="389"/>
        <end position="418"/>
    </location>
</feature>
<keyword evidence="3" id="KW-0863">Zinc-finger</keyword>
<keyword evidence="2" id="KW-0227">DNA damage</keyword>
<dbReference type="GeneID" id="117651505"/>
<keyword evidence="5" id="KW-0234">DNA repair</keyword>
<keyword evidence="1" id="KW-0479">Metal-binding</keyword>
<dbReference type="InterPro" id="IPR008979">
    <property type="entry name" value="Galactose-bd-like_sf"/>
</dbReference>
<evidence type="ECO:0000313" key="9">
    <source>
        <dbReference type="RefSeq" id="XP_034251446.1"/>
    </source>
</evidence>
<dbReference type="AlphaFoldDB" id="A0A6P9A461"/>
<evidence type="ECO:0000259" key="7">
    <source>
        <dbReference type="SMART" id="SM00734"/>
    </source>
</evidence>
<evidence type="ECO:0000256" key="6">
    <source>
        <dbReference type="SAM" id="MobiDB-lite"/>
    </source>
</evidence>
<evidence type="ECO:0000256" key="1">
    <source>
        <dbReference type="ARBA" id="ARBA00022723"/>
    </source>
</evidence>
<dbReference type="GO" id="GO:0000012">
    <property type="term" value="P:single strand break repair"/>
    <property type="evidence" value="ECO:0007669"/>
    <property type="project" value="InterPro"/>
</dbReference>
<evidence type="ECO:0000313" key="8">
    <source>
        <dbReference type="Proteomes" id="UP000515158"/>
    </source>
</evidence>
<sequence length="662" mass="74596">MPKLHPIEVVDATPRNVAFPPENLIRKHMNGRWLCKKGELNHMIYATLRLPKPTTIGRIDIGNFNSASVTVLVSRTGSKEFKELLPSRVLRTEADIRSGTFNQSVLMATCSDLREDTRHESWDLLKVVCCQPYRRPEDDPFGLSFISVWDGPNQSPGATNLNKFKEFSIRSSLPAKKEITFSSSLTRAQKMMMATKPPPTSPTGPESDDDFFKATVISFLETNCNSMNIKNPSDAKSELLQKLQMVMDRKFTAHEARLFGQMFLNHFASSKDRHPSRILTPRKSNNQLFSPGCQKMEDTKMSLLKPQKESFNSFNTQTVYFAEVVHNHPMKDGPASYLGRGGKENTPYLMDKNGLTNGDVMLDESRSPVLNSEKKMCIDQVKHDKFSPTWKNRNDIDKCDSRDCSPDTWLKRKSDPSERCQPTNKKRPRENTSVDESCNESFTNNRITPAGGWLLNGSGLHKKKVSPHDVKKQDSMKFPFRVSPPPPPDRPASPLSLVDDIDQPSTSSRETVAERNIRLDLERRLAERSPPERVVQRTSSGKVKGPFCTKGMNTNDSPLRRLSICEEGEEVGSPLARRKLSFVRPSNGQEADQDLVECPGCKSYFEACDIHKHFDECVPSPIKKPDDGENEDEMACPICGLWQPKDTVAAHADECAQKRYGA</sequence>
<protein>
    <submittedName>
        <fullName evidence="9">Uncharacterized protein LOC117651505 isoform X1</fullName>
    </submittedName>
</protein>
<dbReference type="RefSeq" id="XP_034251446.1">
    <property type="nucleotide sequence ID" value="XM_034395555.1"/>
</dbReference>
<evidence type="ECO:0000256" key="4">
    <source>
        <dbReference type="ARBA" id="ARBA00022833"/>
    </source>
</evidence>
<feature type="domain" description="UBZ4-type" evidence="7">
    <location>
        <begin position="633"/>
        <end position="656"/>
    </location>
</feature>
<dbReference type="KEGG" id="tpal:117651505"/>
<keyword evidence="4" id="KW-0862">Zinc</keyword>
<reference evidence="9" key="1">
    <citation type="submission" date="2025-08" db="UniProtKB">
        <authorList>
            <consortium name="RefSeq"/>
        </authorList>
    </citation>
    <scope>IDENTIFICATION</scope>
    <source>
        <tissue evidence="9">Total insect</tissue>
    </source>
</reference>
<dbReference type="InterPro" id="IPR002706">
    <property type="entry name" value="Xrcc1_N"/>
</dbReference>
<dbReference type="SMART" id="SM00734">
    <property type="entry name" value="ZnF_Rad18"/>
    <property type="match status" value="2"/>
</dbReference>
<dbReference type="GO" id="GO:0003684">
    <property type="term" value="F:damaged DNA binding"/>
    <property type="evidence" value="ECO:0007669"/>
    <property type="project" value="InterPro"/>
</dbReference>
<dbReference type="PANTHER" id="PTHR11370">
    <property type="entry name" value="DNA-REPAIR PROTEIN XRCC1"/>
    <property type="match status" value="1"/>
</dbReference>
<dbReference type="GO" id="GO:0005634">
    <property type="term" value="C:nucleus"/>
    <property type="evidence" value="ECO:0007669"/>
    <property type="project" value="InterPro"/>
</dbReference>